<feature type="domain" description="Reverse transcriptase Ty1/copia-type" evidence="2">
    <location>
        <begin position="254"/>
        <end position="384"/>
    </location>
</feature>
<dbReference type="AlphaFoldDB" id="A0AA38VU01"/>
<dbReference type="EMBL" id="JARYMX010000008">
    <property type="protein sequence ID" value="KAJ9538387.1"/>
    <property type="molecule type" value="Genomic_DNA"/>
</dbReference>
<accession>A0AA38VU01</accession>
<dbReference type="Proteomes" id="UP001172457">
    <property type="component" value="Chromosome 8"/>
</dbReference>
<dbReference type="PANTHER" id="PTHR47481:SF39">
    <property type="entry name" value="TRANSCRIPTION FACTOR INTERACTOR AND REGULATOR CCHC(ZN) FAMILY"/>
    <property type="match status" value="1"/>
</dbReference>
<gene>
    <name evidence="3" type="ORF">OSB04_031120</name>
</gene>
<dbReference type="InterPro" id="IPR043502">
    <property type="entry name" value="DNA/RNA_pol_sf"/>
</dbReference>
<dbReference type="SUPFAM" id="SSF56672">
    <property type="entry name" value="DNA/RNA polymerases"/>
    <property type="match status" value="1"/>
</dbReference>
<proteinExistence type="predicted"/>
<dbReference type="Pfam" id="PF07727">
    <property type="entry name" value="RVT_2"/>
    <property type="match status" value="1"/>
</dbReference>
<name>A0AA38VU01_9ASTR</name>
<protein>
    <recommendedName>
        <fullName evidence="2">Reverse transcriptase Ty1/copia-type domain-containing protein</fullName>
    </recommendedName>
</protein>
<sequence length="396" mass="44760">MAAIIAFSNQEKTVHDSHKFFFSLKPTNYGYWRSMIEAFLTSHNLFGYVDGTVPCPEQKVTNESATTDNPSYIQWISNDAHIRMLIISTVFEDSYQHMQGKTSREVWLSFKRACAPVTASHEFTLKNTLLRITMKGDEKPSLRNRLLPHHRHPGFPTDPPQSPIQTTRSPPPQSPPHEPHQSSPPEHTHTPPPVPGPQPSNLRLNPKQPDRYNPAAYSTTAPSPLPLEPTGFTVANKYSEWRQTMADDLAAHHRNVNGLKTDEHGKITRYKARLVAKGFHQQHGMDYHETFSPVIKPVTIRTVISLVVTNKWPLRQLDIQIAFLHGDLEKTVYMHQPPGFIDLTKPDHLCLLHKSLYGLKQAPCAWFIKLSTALCQLGFVGSKTDPSLLKGLCARQ</sequence>
<organism evidence="3 4">
    <name type="scientific">Centaurea solstitialis</name>
    <name type="common">yellow star-thistle</name>
    <dbReference type="NCBI Taxonomy" id="347529"/>
    <lineage>
        <taxon>Eukaryota</taxon>
        <taxon>Viridiplantae</taxon>
        <taxon>Streptophyta</taxon>
        <taxon>Embryophyta</taxon>
        <taxon>Tracheophyta</taxon>
        <taxon>Spermatophyta</taxon>
        <taxon>Magnoliopsida</taxon>
        <taxon>eudicotyledons</taxon>
        <taxon>Gunneridae</taxon>
        <taxon>Pentapetalae</taxon>
        <taxon>asterids</taxon>
        <taxon>campanulids</taxon>
        <taxon>Asterales</taxon>
        <taxon>Asteraceae</taxon>
        <taxon>Carduoideae</taxon>
        <taxon>Cardueae</taxon>
        <taxon>Centaureinae</taxon>
        <taxon>Centaurea</taxon>
    </lineage>
</organism>
<evidence type="ECO:0000259" key="2">
    <source>
        <dbReference type="Pfam" id="PF07727"/>
    </source>
</evidence>
<evidence type="ECO:0000313" key="3">
    <source>
        <dbReference type="EMBL" id="KAJ9538387.1"/>
    </source>
</evidence>
<dbReference type="InterPro" id="IPR013103">
    <property type="entry name" value="RVT_2"/>
</dbReference>
<comment type="caution">
    <text evidence="3">The sequence shown here is derived from an EMBL/GenBank/DDBJ whole genome shotgun (WGS) entry which is preliminary data.</text>
</comment>
<evidence type="ECO:0000313" key="4">
    <source>
        <dbReference type="Proteomes" id="UP001172457"/>
    </source>
</evidence>
<reference evidence="3" key="1">
    <citation type="submission" date="2023-03" db="EMBL/GenBank/DDBJ databases">
        <title>Chromosome-scale reference genome and RAD-based genetic map of yellow starthistle (Centaurea solstitialis) reveal putative structural variation and QTLs associated with invader traits.</title>
        <authorList>
            <person name="Reatini B."/>
            <person name="Cang F.A."/>
            <person name="Jiang Q."/>
            <person name="Mckibben M.T.W."/>
            <person name="Barker M.S."/>
            <person name="Rieseberg L.H."/>
            <person name="Dlugosch K.M."/>
        </authorList>
    </citation>
    <scope>NUCLEOTIDE SEQUENCE</scope>
    <source>
        <strain evidence="3">CAN-66</strain>
        <tissue evidence="3">Leaf</tissue>
    </source>
</reference>
<feature type="region of interest" description="Disordered" evidence="1">
    <location>
        <begin position="142"/>
        <end position="228"/>
    </location>
</feature>
<evidence type="ECO:0000256" key="1">
    <source>
        <dbReference type="SAM" id="MobiDB-lite"/>
    </source>
</evidence>
<keyword evidence="4" id="KW-1185">Reference proteome</keyword>
<dbReference type="PANTHER" id="PTHR47481">
    <property type="match status" value="1"/>
</dbReference>